<feature type="compositionally biased region" description="Basic and acidic residues" evidence="1">
    <location>
        <begin position="227"/>
        <end position="249"/>
    </location>
</feature>
<feature type="region of interest" description="Disordered" evidence="1">
    <location>
        <begin position="223"/>
        <end position="249"/>
    </location>
</feature>
<evidence type="ECO:0000256" key="1">
    <source>
        <dbReference type="SAM" id="MobiDB-lite"/>
    </source>
</evidence>
<dbReference type="InterPro" id="IPR027056">
    <property type="entry name" value="Gluconate_2DH_su3"/>
</dbReference>
<dbReference type="Proteomes" id="UP001056035">
    <property type="component" value="Chromosome"/>
</dbReference>
<accession>A0ABY5DTK2</accession>
<feature type="region of interest" description="Disordered" evidence="1">
    <location>
        <begin position="13"/>
        <end position="41"/>
    </location>
</feature>
<dbReference type="EMBL" id="CP098502">
    <property type="protein sequence ID" value="UTI65348.1"/>
    <property type="molecule type" value="Genomic_DNA"/>
</dbReference>
<sequence>MSGDAMDFARAEHLPNLREDGQPADPSGLPRQRQGITPQMHGRYPDYDVLAHADAWDEVTRERVVGRAGRVPVLRFFTAEEAAALRTLLDLALAQDAEPRIPVLEIVDSRLHEGRRDGFRYEDMPDDGQTWRAVAAAVDATARERGAASLLAADHPTRVGIVDDLAHGRLDDGPWSELNSARAWSVVMRGALSAFYSHPWAWNEIGFGGPAYPRGYMRLGAGPAGADPHEGAEAFSRDPVRDVPARGLE</sequence>
<organism evidence="2 3">
    <name type="scientific">Paraconexibacter antarcticus</name>
    <dbReference type="NCBI Taxonomy" id="2949664"/>
    <lineage>
        <taxon>Bacteria</taxon>
        <taxon>Bacillati</taxon>
        <taxon>Actinomycetota</taxon>
        <taxon>Thermoleophilia</taxon>
        <taxon>Solirubrobacterales</taxon>
        <taxon>Paraconexibacteraceae</taxon>
        <taxon>Paraconexibacter</taxon>
    </lineage>
</organism>
<name>A0ABY5DTK2_9ACTN</name>
<dbReference type="RefSeq" id="WP_254572029.1">
    <property type="nucleotide sequence ID" value="NZ_CP098502.1"/>
</dbReference>
<gene>
    <name evidence="2" type="ORF">NBH00_03840</name>
</gene>
<reference evidence="2 3" key="1">
    <citation type="submission" date="2022-06" db="EMBL/GenBank/DDBJ databases">
        <title>Paraconexibacter antarcticus.</title>
        <authorList>
            <person name="Kim C.S."/>
        </authorList>
    </citation>
    <scope>NUCLEOTIDE SEQUENCE [LARGE SCALE GENOMIC DNA]</scope>
    <source>
        <strain evidence="2 3">02-257</strain>
    </source>
</reference>
<proteinExistence type="predicted"/>
<evidence type="ECO:0000313" key="3">
    <source>
        <dbReference type="Proteomes" id="UP001056035"/>
    </source>
</evidence>
<keyword evidence="3" id="KW-1185">Reference proteome</keyword>
<protein>
    <submittedName>
        <fullName evidence="2">Gluconate 2-dehydrogenase subunit 3 family protein</fullName>
    </submittedName>
</protein>
<dbReference type="Pfam" id="PF13618">
    <property type="entry name" value="Gluconate_2-dh3"/>
    <property type="match status" value="1"/>
</dbReference>
<evidence type="ECO:0000313" key="2">
    <source>
        <dbReference type="EMBL" id="UTI65348.1"/>
    </source>
</evidence>